<feature type="signal peptide" evidence="3">
    <location>
        <begin position="1"/>
        <end position="24"/>
    </location>
</feature>
<reference evidence="4" key="1">
    <citation type="submission" date="2021-11" db="EMBL/GenBank/DDBJ databases">
        <title>BS-T2-15 a new species belonging to the Comamonadaceae family isolated from the soil of a French oak forest.</title>
        <authorList>
            <person name="Mieszkin S."/>
            <person name="Alain K."/>
        </authorList>
    </citation>
    <scope>NUCLEOTIDE SEQUENCE</scope>
    <source>
        <strain evidence="4">BS-T2-15</strain>
    </source>
</reference>
<dbReference type="Proteomes" id="UP001139353">
    <property type="component" value="Unassembled WGS sequence"/>
</dbReference>
<evidence type="ECO:0000313" key="4">
    <source>
        <dbReference type="EMBL" id="MCK9685353.1"/>
    </source>
</evidence>
<evidence type="ECO:0000256" key="1">
    <source>
        <dbReference type="ARBA" id="ARBA00005564"/>
    </source>
</evidence>
<dbReference type="GO" id="GO:0017057">
    <property type="term" value="F:6-phosphogluconolactonase activity"/>
    <property type="evidence" value="ECO:0007669"/>
    <property type="project" value="TreeGrafter"/>
</dbReference>
<keyword evidence="3" id="KW-0732">Signal</keyword>
<organism evidence="4 5">
    <name type="scientific">Scleromatobacter humisilvae</name>
    <dbReference type="NCBI Taxonomy" id="2897159"/>
    <lineage>
        <taxon>Bacteria</taxon>
        <taxon>Pseudomonadati</taxon>
        <taxon>Pseudomonadota</taxon>
        <taxon>Betaproteobacteria</taxon>
        <taxon>Burkholderiales</taxon>
        <taxon>Sphaerotilaceae</taxon>
        <taxon>Scleromatobacter</taxon>
    </lineage>
</organism>
<dbReference type="InterPro" id="IPR050282">
    <property type="entry name" value="Cycloisomerase_2"/>
</dbReference>
<dbReference type="InterPro" id="IPR015943">
    <property type="entry name" value="WD40/YVTN_repeat-like_dom_sf"/>
</dbReference>
<gene>
    <name evidence="4" type="ORF">LPC04_06445</name>
</gene>
<keyword evidence="5" id="KW-1185">Reference proteome</keyword>
<dbReference type="InterPro" id="IPR011048">
    <property type="entry name" value="Haem_d1_sf"/>
</dbReference>
<dbReference type="SUPFAM" id="SSF51004">
    <property type="entry name" value="C-terminal (heme d1) domain of cytochrome cd1-nitrite reductase"/>
    <property type="match status" value="1"/>
</dbReference>
<dbReference type="GO" id="GO:0006006">
    <property type="term" value="P:glucose metabolic process"/>
    <property type="evidence" value="ECO:0007669"/>
    <property type="project" value="UniProtKB-KW"/>
</dbReference>
<comment type="similarity">
    <text evidence="1">Belongs to the cycloisomerase 2 family.</text>
</comment>
<evidence type="ECO:0000256" key="3">
    <source>
        <dbReference type="SAM" id="SignalP"/>
    </source>
</evidence>
<protein>
    <submittedName>
        <fullName evidence="4">Lactonase family protein</fullName>
    </submittedName>
</protein>
<dbReference type="GO" id="GO:0005829">
    <property type="term" value="C:cytosol"/>
    <property type="evidence" value="ECO:0007669"/>
    <property type="project" value="TreeGrafter"/>
</dbReference>
<dbReference type="PANTHER" id="PTHR30344:SF1">
    <property type="entry name" value="6-PHOSPHOGLUCONOLACTONASE"/>
    <property type="match status" value="1"/>
</dbReference>
<dbReference type="AlphaFoldDB" id="A0A9X2BY80"/>
<comment type="caution">
    <text evidence="4">The sequence shown here is derived from an EMBL/GenBank/DDBJ whole genome shotgun (WGS) entry which is preliminary data.</text>
</comment>
<sequence>MAPISLPRRCAAGVAVALSLAGCASVPPPDCAPARLAYVGTDSGQLQALRLDACNGRLTSLGTVAQLIKPRWSVADPVHGVLYVADDIAGHDGRIVAFAIDRDTGALAKIGDADAGGIGTTHLWLDAPSSTLIAANFFSGSATTMPLAADGSVGGVASTVTETGSGPTRRQTKAHAHGVALDPTGHHALVTDLGADRVFVYGFDGGTHALRPDDAAQSHAYTVAPGSGPHHAVFSPDGRFAYVLDELSADVQALRWDAREARLSTLQSLAVSSADFKGAKSGAEIALSPDGRFVYVADRGENTVVAYRRDAATGELVWLQRIASGGDMPWGFAIDPSGHWMLVANSARVSLLRIDPATGTISDSGEAVDSAVPLSVSFLP</sequence>
<dbReference type="InterPro" id="IPR019405">
    <property type="entry name" value="Lactonase_7-beta_prop"/>
</dbReference>
<feature type="chain" id="PRO_5040997867" evidence="3">
    <location>
        <begin position="25"/>
        <end position="380"/>
    </location>
</feature>
<accession>A0A9X2BY80</accession>
<proteinExistence type="inferred from homology"/>
<dbReference type="PANTHER" id="PTHR30344">
    <property type="entry name" value="6-PHOSPHOGLUCONOLACTONASE-RELATED"/>
    <property type="match status" value="1"/>
</dbReference>
<keyword evidence="2" id="KW-0119">Carbohydrate metabolism</keyword>
<name>A0A9X2BY80_9BURK</name>
<evidence type="ECO:0000256" key="2">
    <source>
        <dbReference type="ARBA" id="ARBA00022526"/>
    </source>
</evidence>
<dbReference type="Gene3D" id="2.130.10.10">
    <property type="entry name" value="YVTN repeat-like/Quinoprotein amine dehydrogenase"/>
    <property type="match status" value="1"/>
</dbReference>
<dbReference type="Pfam" id="PF10282">
    <property type="entry name" value="Lactonase"/>
    <property type="match status" value="1"/>
</dbReference>
<evidence type="ECO:0000313" key="5">
    <source>
        <dbReference type="Proteomes" id="UP001139353"/>
    </source>
</evidence>
<keyword evidence="2" id="KW-0313">Glucose metabolism</keyword>
<dbReference type="RefSeq" id="WP_275681359.1">
    <property type="nucleotide sequence ID" value="NZ_JAJLJH010000001.1"/>
</dbReference>
<dbReference type="EMBL" id="JAJLJH010000001">
    <property type="protein sequence ID" value="MCK9685353.1"/>
    <property type="molecule type" value="Genomic_DNA"/>
</dbReference>